<gene>
    <name evidence="5" type="ORF">BSZ19_13350</name>
</gene>
<comment type="similarity">
    <text evidence="2">Belongs to the amidase family.</text>
</comment>
<dbReference type="InterPro" id="IPR023631">
    <property type="entry name" value="Amidase_dom"/>
</dbReference>
<dbReference type="PANTHER" id="PTHR11895">
    <property type="entry name" value="TRANSAMIDASE"/>
    <property type="match status" value="1"/>
</dbReference>
<comment type="caution">
    <text evidence="5">The sequence shown here is derived from an EMBL/GenBank/DDBJ whole genome shotgun (WGS) entry which is preliminary data.</text>
</comment>
<evidence type="ECO:0000256" key="3">
    <source>
        <dbReference type="ARBA" id="ARBA00021874"/>
    </source>
</evidence>
<feature type="domain" description="Amidase" evidence="4">
    <location>
        <begin position="27"/>
        <end position="455"/>
    </location>
</feature>
<proteinExistence type="inferred from homology"/>
<name>A0A1Y2JU98_BRAJP</name>
<dbReference type="PANTHER" id="PTHR11895:SF7">
    <property type="entry name" value="GLUTAMYL-TRNA(GLN) AMIDOTRANSFERASE SUBUNIT A, MITOCHONDRIAL"/>
    <property type="match status" value="1"/>
</dbReference>
<reference evidence="5 6" key="1">
    <citation type="submission" date="2017-03" db="EMBL/GenBank/DDBJ databases">
        <title>Whole genome sequences of fourteen strains of Bradyrhizobium canariense and one strain of Bradyrhizobium japonicum isolated from Lupinus (Papilionoideae: Genisteae) species in Algeria.</title>
        <authorList>
            <person name="Crovadore J."/>
            <person name="Chekireb D."/>
            <person name="Brachmann A."/>
            <person name="Chablais R."/>
            <person name="Cochard B."/>
            <person name="Lefort F."/>
        </authorList>
    </citation>
    <scope>NUCLEOTIDE SEQUENCE [LARGE SCALE GENOMIC DNA]</scope>
    <source>
        <strain evidence="5 6">UBMA197</strain>
    </source>
</reference>
<dbReference type="PROSITE" id="PS00571">
    <property type="entry name" value="AMIDASES"/>
    <property type="match status" value="1"/>
</dbReference>
<dbReference type="InterPro" id="IPR036928">
    <property type="entry name" value="AS_sf"/>
</dbReference>
<evidence type="ECO:0000313" key="5">
    <source>
        <dbReference type="EMBL" id="OSJ34144.1"/>
    </source>
</evidence>
<evidence type="ECO:0000256" key="2">
    <source>
        <dbReference type="ARBA" id="ARBA00009199"/>
    </source>
</evidence>
<organism evidence="5 6">
    <name type="scientific">Bradyrhizobium japonicum</name>
    <dbReference type="NCBI Taxonomy" id="375"/>
    <lineage>
        <taxon>Bacteria</taxon>
        <taxon>Pseudomonadati</taxon>
        <taxon>Pseudomonadota</taxon>
        <taxon>Alphaproteobacteria</taxon>
        <taxon>Hyphomicrobiales</taxon>
        <taxon>Nitrobacteraceae</taxon>
        <taxon>Bradyrhizobium</taxon>
    </lineage>
</organism>
<dbReference type="RefSeq" id="WP_085399941.1">
    <property type="nucleotide sequence ID" value="NZ_NAFL01000235.1"/>
</dbReference>
<sequence length="477" mass="51742">MLTKLYKENDAVGLSELVRKGDVAPLELVEQAIHEIERLNPRLNAVTARFYDQARKTAAGPLPNGPLAGVPFLLKDLSVEWKGFPVTNGCRYFKDYVATSDWEIARRVRNAGLIPLGKTNVPENGWCISTEPKLFGPTINPWNANVSAGGSSGGSAVAVASGMVPLAEASDGGGSIRVPASNNGLVGLKPSRGRVTFGPDVVDYWYGAVVFLCVSRTVRDTAAYLDAVAGAHPGDPYALSVPATLYLSTLSQAPRRLRIGLTTRSPDGSSIHPDVRKAIETAAKICGDLGHGIEEHDLIYDVEAFKQIFARITGVQTAAFFNACAKRFGRPVTPKDVESATWGIIELGKAVSGTQHSDDIEAMRKLSRKIVDELTRFDLYLAPVLPVPPRPAGWYDMSEPDIHVYNERLISDIVFTAPFNCTGQPAITVPVHYSAENVPIAVQFVGRIGDEATLLRLAAQIETAYPWRDRHPPDFEN</sequence>
<dbReference type="Pfam" id="PF01425">
    <property type="entry name" value="Amidase"/>
    <property type="match status" value="1"/>
</dbReference>
<evidence type="ECO:0000313" key="6">
    <source>
        <dbReference type="Proteomes" id="UP000193335"/>
    </source>
</evidence>
<dbReference type="InterPro" id="IPR020556">
    <property type="entry name" value="Amidase_CS"/>
</dbReference>
<protein>
    <recommendedName>
        <fullName evidence="3">Indoleacetamide hydrolase</fullName>
    </recommendedName>
</protein>
<dbReference type="Gene3D" id="3.90.1300.10">
    <property type="entry name" value="Amidase signature (AS) domain"/>
    <property type="match status" value="1"/>
</dbReference>
<dbReference type="Proteomes" id="UP000193335">
    <property type="component" value="Unassembled WGS sequence"/>
</dbReference>
<evidence type="ECO:0000256" key="1">
    <source>
        <dbReference type="ARBA" id="ARBA00003871"/>
    </source>
</evidence>
<dbReference type="GO" id="GO:0003824">
    <property type="term" value="F:catalytic activity"/>
    <property type="evidence" value="ECO:0007669"/>
    <property type="project" value="InterPro"/>
</dbReference>
<evidence type="ECO:0000259" key="4">
    <source>
        <dbReference type="Pfam" id="PF01425"/>
    </source>
</evidence>
<dbReference type="AlphaFoldDB" id="A0A1Y2JU98"/>
<dbReference type="SUPFAM" id="SSF75304">
    <property type="entry name" value="Amidase signature (AS) enzymes"/>
    <property type="match status" value="1"/>
</dbReference>
<comment type="function">
    <text evidence="1">Hydrolyzes indole-3-acetamide (IAM) into indole-3-acetic acid (IAA).</text>
</comment>
<dbReference type="EMBL" id="NAFL01000235">
    <property type="protein sequence ID" value="OSJ34144.1"/>
    <property type="molecule type" value="Genomic_DNA"/>
</dbReference>
<accession>A0A1Y2JU98</accession>
<dbReference type="InterPro" id="IPR000120">
    <property type="entry name" value="Amidase"/>
</dbReference>